<evidence type="ECO:0000256" key="5">
    <source>
        <dbReference type="ARBA" id="ARBA00022989"/>
    </source>
</evidence>
<dbReference type="InterPro" id="IPR017873">
    <property type="entry name" value="Cys-rich_GLG1_repeat_euk"/>
</dbReference>
<dbReference type="Proteomes" id="UP000694941">
    <property type="component" value="Unplaced"/>
</dbReference>
<feature type="repeat" description="Cys-rich GLG1" evidence="8">
    <location>
        <begin position="398"/>
        <end position="460"/>
    </location>
</feature>
<comment type="subcellular location">
    <subcellularLocation>
        <location evidence="1">Membrane</location>
        <topology evidence="1">Single-pass type I membrane protein</topology>
    </subcellularLocation>
</comment>
<evidence type="ECO:0000313" key="10">
    <source>
        <dbReference type="Proteomes" id="UP000694941"/>
    </source>
</evidence>
<evidence type="ECO:0000256" key="6">
    <source>
        <dbReference type="ARBA" id="ARBA00023136"/>
    </source>
</evidence>
<dbReference type="InterPro" id="IPR001893">
    <property type="entry name" value="Cys-rich_GLG1_repeat"/>
</dbReference>
<feature type="chain" id="PRO_5045310888" evidence="9">
    <location>
        <begin position="25"/>
        <end position="481"/>
    </location>
</feature>
<evidence type="ECO:0000256" key="3">
    <source>
        <dbReference type="ARBA" id="ARBA00022729"/>
    </source>
</evidence>
<dbReference type="PANTHER" id="PTHR11884:SF1">
    <property type="entry name" value="GOLGI APPARATUS PROTEIN 1"/>
    <property type="match status" value="1"/>
</dbReference>
<accession>A0ABM1BV54</accession>
<dbReference type="InterPro" id="IPR039728">
    <property type="entry name" value="GLG1"/>
</dbReference>
<keyword evidence="5" id="KW-1133">Transmembrane helix</keyword>
<keyword evidence="3 9" id="KW-0732">Signal</keyword>
<reference evidence="11" key="1">
    <citation type="submission" date="2025-08" db="UniProtKB">
        <authorList>
            <consortium name="RefSeq"/>
        </authorList>
    </citation>
    <scope>IDENTIFICATION</scope>
    <source>
        <tissue evidence="11">Muscle</tissue>
    </source>
</reference>
<sequence>MFGVLLKIMLFSFVITINLLPVYASPRNDVSELSGARINKLADRKECATDIRRLCDRSILNNDFAVLECLQNDKAQEDADLTAECHHVVWNFKRNITLDNRFSSEARRKCPKLLAENPQCQELSMVRGQMLSCLIDHIDNATETECHHFLNKMEIIIFSDYRLIYKFAEACDKDIQKLKCGRLESNSEAIHSQGETIECLSRETDKLSTDCQHEIYRIAELQAEDFHLDRPLFFACREDRERFCEKVTSGDGRVYRCLMRHKTERDMSKECRKKLFQREKMIVHDYKVSRGLTKVCREDIKAYHCRDKTSNRRPFRLEQILLCLENVQHKGYPVSPECKAEMIEHRKSLLEDYRLTPNLALVCEDDIVEFCGKNFEIGGKTLHCLMDHSRRSSQKGRKISDQCQREVEALLKAVDIGEDWRLDPILRENCKPVVDLLCKDIRHGDGNVLSCLMDHLDGAHMIDSCRTTLLQIQYFLARNFE</sequence>
<feature type="repeat" description="Cys-rich GLG1" evidence="8">
    <location>
        <begin position="333"/>
        <end position="393"/>
    </location>
</feature>
<organism evidence="10 11">
    <name type="scientific">Limulus polyphemus</name>
    <name type="common">Atlantic horseshoe crab</name>
    <dbReference type="NCBI Taxonomy" id="6850"/>
    <lineage>
        <taxon>Eukaryota</taxon>
        <taxon>Metazoa</taxon>
        <taxon>Ecdysozoa</taxon>
        <taxon>Arthropoda</taxon>
        <taxon>Chelicerata</taxon>
        <taxon>Merostomata</taxon>
        <taxon>Xiphosura</taxon>
        <taxon>Limulidae</taxon>
        <taxon>Limulus</taxon>
    </lineage>
</organism>
<keyword evidence="2" id="KW-0812">Transmembrane</keyword>
<dbReference type="Pfam" id="PF00839">
    <property type="entry name" value="Cys_rich_FGFR"/>
    <property type="match status" value="6"/>
</dbReference>
<keyword evidence="4" id="KW-0677">Repeat</keyword>
<evidence type="ECO:0000313" key="11">
    <source>
        <dbReference type="RefSeq" id="XP_013789269.2"/>
    </source>
</evidence>
<dbReference type="RefSeq" id="XP_013789269.2">
    <property type="nucleotide sequence ID" value="XM_013933815.2"/>
</dbReference>
<keyword evidence="6" id="KW-0472">Membrane</keyword>
<evidence type="ECO:0000256" key="9">
    <source>
        <dbReference type="SAM" id="SignalP"/>
    </source>
</evidence>
<gene>
    <name evidence="11" type="primary">LOC106473134</name>
</gene>
<keyword evidence="7" id="KW-0325">Glycoprotein</keyword>
<evidence type="ECO:0000256" key="4">
    <source>
        <dbReference type="ARBA" id="ARBA00022737"/>
    </source>
</evidence>
<keyword evidence="10" id="KW-1185">Reference proteome</keyword>
<evidence type="ECO:0000256" key="8">
    <source>
        <dbReference type="PROSITE-ProRule" id="PRU00622"/>
    </source>
</evidence>
<evidence type="ECO:0000256" key="7">
    <source>
        <dbReference type="ARBA" id="ARBA00023180"/>
    </source>
</evidence>
<feature type="repeat" description="Cys-rich GLG1" evidence="8">
    <location>
        <begin position="206"/>
        <end position="266"/>
    </location>
</feature>
<proteinExistence type="predicted"/>
<protein>
    <submittedName>
        <fullName evidence="11">Golgi apparatus protein 1-like</fullName>
    </submittedName>
</protein>
<evidence type="ECO:0000256" key="2">
    <source>
        <dbReference type="ARBA" id="ARBA00022692"/>
    </source>
</evidence>
<dbReference type="PROSITE" id="PS51289">
    <property type="entry name" value="GLG1_C_RICH"/>
    <property type="match status" value="3"/>
</dbReference>
<dbReference type="PANTHER" id="PTHR11884">
    <property type="entry name" value="SELECTIN LIGAND RELATED"/>
    <property type="match status" value="1"/>
</dbReference>
<evidence type="ECO:0000256" key="1">
    <source>
        <dbReference type="ARBA" id="ARBA00004479"/>
    </source>
</evidence>
<feature type="signal peptide" evidence="9">
    <location>
        <begin position="1"/>
        <end position="24"/>
    </location>
</feature>
<name>A0ABM1BV54_LIMPO</name>
<dbReference type="GeneID" id="106473134"/>